<dbReference type="InterPro" id="IPR013751">
    <property type="entry name" value="ACP_syn_III_N"/>
</dbReference>
<dbReference type="GO" id="GO:0044550">
    <property type="term" value="P:secondary metabolite biosynthetic process"/>
    <property type="evidence" value="ECO:0007669"/>
    <property type="project" value="TreeGrafter"/>
</dbReference>
<dbReference type="CDD" id="cd00830">
    <property type="entry name" value="KAS_III"/>
    <property type="match status" value="1"/>
</dbReference>
<dbReference type="Pfam" id="PF08545">
    <property type="entry name" value="ACP_syn_III"/>
    <property type="match status" value="1"/>
</dbReference>
<dbReference type="GO" id="GO:0006633">
    <property type="term" value="P:fatty acid biosynthetic process"/>
    <property type="evidence" value="ECO:0007669"/>
    <property type="project" value="InterPro"/>
</dbReference>
<dbReference type="Proteomes" id="UP000682358">
    <property type="component" value="Chromosome"/>
</dbReference>
<evidence type="ECO:0000313" key="6">
    <source>
        <dbReference type="Proteomes" id="UP000682358"/>
    </source>
</evidence>
<dbReference type="GO" id="GO:0004315">
    <property type="term" value="F:3-oxoacyl-[acyl-carrier-protein] synthase activity"/>
    <property type="evidence" value="ECO:0007669"/>
    <property type="project" value="InterPro"/>
</dbReference>
<dbReference type="PANTHER" id="PTHR34069">
    <property type="entry name" value="3-OXOACYL-[ACYL-CARRIER-PROTEIN] SYNTHASE 3"/>
    <property type="match status" value="1"/>
</dbReference>
<keyword evidence="2" id="KW-0012">Acyltransferase</keyword>
<dbReference type="Gene3D" id="3.40.47.10">
    <property type="match status" value="1"/>
</dbReference>
<protein>
    <submittedName>
        <fullName evidence="5">3-oxoacyl-[acyl-carrier-protein] synthase III C-terminal domain-containing protein</fullName>
    </submittedName>
</protein>
<organism evidence="5 6">
    <name type="scientific">Providencia rettgeri</name>
    <dbReference type="NCBI Taxonomy" id="587"/>
    <lineage>
        <taxon>Bacteria</taxon>
        <taxon>Pseudomonadati</taxon>
        <taxon>Pseudomonadota</taxon>
        <taxon>Gammaproteobacteria</taxon>
        <taxon>Enterobacterales</taxon>
        <taxon>Morganellaceae</taxon>
        <taxon>Providencia</taxon>
    </lineage>
</organism>
<evidence type="ECO:0000256" key="1">
    <source>
        <dbReference type="ARBA" id="ARBA00022679"/>
    </source>
</evidence>
<keyword evidence="1" id="KW-0808">Transferase</keyword>
<proteinExistence type="predicted"/>
<evidence type="ECO:0000256" key="2">
    <source>
        <dbReference type="ARBA" id="ARBA00023315"/>
    </source>
</evidence>
<dbReference type="SUPFAM" id="SSF53901">
    <property type="entry name" value="Thiolase-like"/>
    <property type="match status" value="1"/>
</dbReference>
<dbReference type="EMBL" id="CP076405">
    <property type="protein sequence ID" value="QWQ20236.2"/>
    <property type="molecule type" value="Genomic_DNA"/>
</dbReference>
<feature type="domain" description="Beta-ketoacyl-[acyl-carrier-protein] synthase III N-terminal" evidence="4">
    <location>
        <begin position="114"/>
        <end position="188"/>
    </location>
</feature>
<dbReference type="InterPro" id="IPR016039">
    <property type="entry name" value="Thiolase-like"/>
</dbReference>
<sequence>MSGNRSITPLKIIASGVALPENKIYSSMLDEKLNKPKGFVEKHSGIEYRFHASHTDSQAVLASLAIQNALHANHIVPSSIDMLINASAIPVQALPCSAAHILEQSNLNQGIACFDVNSSCISFITALQVAAGLLATSAYQRIAIVSADIASRGIDWQDKESSLIFGDGAACVVVEKGDGNSGIISYTHTTYTAGIDFCEIRAGGTRRNPRAGMTDDDFLFHMQGKKLFRLASSLIEDFMQQVFSESGIQLKQIGTVIPHQASHLSLEHMRQRVGVTTEQLVDIYCHRGNQVAASIPSALHEAIITGRFYEKPSAMLIGTAAGLALCAMVLVPWRSSSQVLRVALVEMQVSTYWGEVLKSSLVGETRKQENS</sequence>
<dbReference type="InterPro" id="IPR013747">
    <property type="entry name" value="ACP_syn_III_C"/>
</dbReference>
<evidence type="ECO:0000259" key="3">
    <source>
        <dbReference type="Pfam" id="PF08541"/>
    </source>
</evidence>
<evidence type="ECO:0000313" key="5">
    <source>
        <dbReference type="EMBL" id="QWQ20236.2"/>
    </source>
</evidence>
<dbReference type="PANTHER" id="PTHR34069:SF2">
    <property type="entry name" value="BETA-KETOACYL-[ACYL-CARRIER-PROTEIN] SYNTHASE III"/>
    <property type="match status" value="1"/>
</dbReference>
<dbReference type="Pfam" id="PF08541">
    <property type="entry name" value="ACP_syn_III_C"/>
    <property type="match status" value="1"/>
</dbReference>
<name>A0AAJ4TI26_PRORE</name>
<accession>A0AAJ4TI26</accession>
<gene>
    <name evidence="5" type="ORF">KOF27_16800</name>
</gene>
<evidence type="ECO:0000259" key="4">
    <source>
        <dbReference type="Pfam" id="PF08545"/>
    </source>
</evidence>
<dbReference type="AlphaFoldDB" id="A0AAJ4TI26"/>
<feature type="domain" description="Beta-ketoacyl-[acyl-carrier-protein] synthase III C-terminal" evidence="3">
    <location>
        <begin position="244"/>
        <end position="330"/>
    </location>
</feature>
<reference evidence="5" key="1">
    <citation type="submission" date="2021-06" db="EMBL/GenBank/DDBJ databases">
        <title>Emergence of genetically related NDM-1-producing Providencia rettgeri strains in Argentina.</title>
        <authorList>
            <person name="Pasteran F."/>
            <person name="Meo A."/>
            <person name="Gomez S."/>
            <person name="Derdoy L."/>
            <person name="Albronoz E."/>
            <person name="Faccone D."/>
            <person name="Guerriero L."/>
            <person name="Archuby D."/>
            <person name="Tarzia A."/>
            <person name="Lopez M."/>
            <person name="Corso A."/>
        </authorList>
    </citation>
    <scope>NUCLEOTIDE SEQUENCE</scope>
    <source>
        <strain evidence="5">PreM15628</strain>
    </source>
</reference>